<proteinExistence type="predicted"/>
<dbReference type="EMBL" id="UOEU01000968">
    <property type="protein sequence ID" value="VAW42834.1"/>
    <property type="molecule type" value="Genomic_DNA"/>
</dbReference>
<gene>
    <name evidence="1" type="ORF">MNBD_CHLOROFLEXI01-4553</name>
</gene>
<name>A0A3B0WGX2_9ZZZZ</name>
<protein>
    <submittedName>
        <fullName evidence="1">Uncharacterized protein</fullName>
    </submittedName>
</protein>
<reference evidence="1" key="1">
    <citation type="submission" date="2018-06" db="EMBL/GenBank/DDBJ databases">
        <authorList>
            <person name="Zhirakovskaya E."/>
        </authorList>
    </citation>
    <scope>NUCLEOTIDE SEQUENCE</scope>
</reference>
<dbReference type="AlphaFoldDB" id="A0A3B0WGX2"/>
<organism evidence="1">
    <name type="scientific">hydrothermal vent metagenome</name>
    <dbReference type="NCBI Taxonomy" id="652676"/>
    <lineage>
        <taxon>unclassified sequences</taxon>
        <taxon>metagenomes</taxon>
        <taxon>ecological metagenomes</taxon>
    </lineage>
</organism>
<accession>A0A3B0WGX2</accession>
<evidence type="ECO:0000313" key="1">
    <source>
        <dbReference type="EMBL" id="VAW42834.1"/>
    </source>
</evidence>
<sequence length="81" mass="9173">MQALSPAYEEIIDFIAAGTTPNSVASFRPSEMAKERVANLIYREKTSGLTDQETAELNHYLQLEHIMRLAIARARQNLTHE</sequence>